<keyword evidence="15" id="KW-1185">Reference proteome</keyword>
<evidence type="ECO:0000256" key="3">
    <source>
        <dbReference type="ARBA" id="ARBA00010617"/>
    </source>
</evidence>
<evidence type="ECO:0000313" key="14">
    <source>
        <dbReference type="EMBL" id="GES95875.1"/>
    </source>
</evidence>
<keyword evidence="7" id="KW-1133">Transmembrane helix</keyword>
<comment type="caution">
    <text evidence="13">The sequence shown here is derived from an EMBL/GenBank/DDBJ whole genome shotgun (WGS) entry which is preliminary data.</text>
</comment>
<evidence type="ECO:0000313" key="15">
    <source>
        <dbReference type="Proteomes" id="UP000247702"/>
    </source>
</evidence>
<proteinExistence type="inferred from homology"/>
<reference evidence="14" key="2">
    <citation type="submission" date="2019-10" db="EMBL/GenBank/DDBJ databases">
        <title>Conservation and host-specific expression of non-tandemly repeated heterogenous ribosome RNA gene in arbuscular mycorrhizal fungi.</title>
        <authorList>
            <person name="Maeda T."/>
            <person name="Kobayashi Y."/>
            <person name="Nakagawa T."/>
            <person name="Ezawa T."/>
            <person name="Yamaguchi K."/>
            <person name="Bino T."/>
            <person name="Nishimoto Y."/>
            <person name="Shigenobu S."/>
            <person name="Kawaguchi M."/>
        </authorList>
    </citation>
    <scope>NUCLEOTIDE SEQUENCE</scope>
    <source>
        <strain evidence="14">HR1</strain>
    </source>
</reference>
<dbReference type="CDD" id="cd11041">
    <property type="entry name" value="CYP503A1-like"/>
    <property type="match status" value="1"/>
</dbReference>
<dbReference type="EMBL" id="BEXD01000447">
    <property type="protein sequence ID" value="GBB87558.1"/>
    <property type="molecule type" value="Genomic_DNA"/>
</dbReference>
<dbReference type="GO" id="GO:0020037">
    <property type="term" value="F:heme binding"/>
    <property type="evidence" value="ECO:0007669"/>
    <property type="project" value="InterPro"/>
</dbReference>
<dbReference type="InterPro" id="IPR017972">
    <property type="entry name" value="Cyt_P450_CS"/>
</dbReference>
<comment type="cofactor">
    <cofactor evidence="1 11">
        <name>heme</name>
        <dbReference type="ChEBI" id="CHEBI:30413"/>
    </cofactor>
</comment>
<dbReference type="PANTHER" id="PTHR46206">
    <property type="entry name" value="CYTOCHROME P450"/>
    <property type="match status" value="1"/>
</dbReference>
<keyword evidence="4 11" id="KW-0349">Heme</keyword>
<keyword evidence="5" id="KW-0812">Transmembrane</keyword>
<evidence type="ECO:0000256" key="12">
    <source>
        <dbReference type="RuleBase" id="RU000461"/>
    </source>
</evidence>
<dbReference type="PANTHER" id="PTHR46206:SF5">
    <property type="entry name" value="P450, PUTATIVE (EUROFUNG)-RELATED"/>
    <property type="match status" value="1"/>
</dbReference>
<evidence type="ECO:0000256" key="8">
    <source>
        <dbReference type="ARBA" id="ARBA00023004"/>
    </source>
</evidence>
<organism evidence="13 15">
    <name type="scientific">Rhizophagus clarus</name>
    <dbReference type="NCBI Taxonomy" id="94130"/>
    <lineage>
        <taxon>Eukaryota</taxon>
        <taxon>Fungi</taxon>
        <taxon>Fungi incertae sedis</taxon>
        <taxon>Mucoromycota</taxon>
        <taxon>Glomeromycotina</taxon>
        <taxon>Glomeromycetes</taxon>
        <taxon>Glomerales</taxon>
        <taxon>Glomeraceae</taxon>
        <taxon>Rhizophagus</taxon>
    </lineage>
</organism>
<dbReference type="GO" id="GO:0005506">
    <property type="term" value="F:iron ion binding"/>
    <property type="evidence" value="ECO:0007669"/>
    <property type="project" value="InterPro"/>
</dbReference>
<evidence type="ECO:0000256" key="4">
    <source>
        <dbReference type="ARBA" id="ARBA00022617"/>
    </source>
</evidence>
<dbReference type="GO" id="GO:0016020">
    <property type="term" value="C:membrane"/>
    <property type="evidence" value="ECO:0007669"/>
    <property type="project" value="UniProtKB-SubCell"/>
</dbReference>
<comment type="similarity">
    <text evidence="3 12">Belongs to the cytochrome P450 family.</text>
</comment>
<dbReference type="GO" id="GO:0016705">
    <property type="term" value="F:oxidoreductase activity, acting on paired donors, with incorporation or reduction of molecular oxygen"/>
    <property type="evidence" value="ECO:0007669"/>
    <property type="project" value="InterPro"/>
</dbReference>
<dbReference type="InterPro" id="IPR036396">
    <property type="entry name" value="Cyt_P450_sf"/>
</dbReference>
<dbReference type="PROSITE" id="PS00086">
    <property type="entry name" value="CYTOCHROME_P450"/>
    <property type="match status" value="1"/>
</dbReference>
<dbReference type="GO" id="GO:0004497">
    <property type="term" value="F:monooxygenase activity"/>
    <property type="evidence" value="ECO:0007669"/>
    <property type="project" value="UniProtKB-KW"/>
</dbReference>
<evidence type="ECO:0000313" key="13">
    <source>
        <dbReference type="EMBL" id="GBB87558.1"/>
    </source>
</evidence>
<comment type="subcellular location">
    <subcellularLocation>
        <location evidence="2">Membrane</location>
    </subcellularLocation>
</comment>
<dbReference type="EMBL" id="BLAL01000246">
    <property type="protein sequence ID" value="GES95875.1"/>
    <property type="molecule type" value="Genomic_DNA"/>
</dbReference>
<evidence type="ECO:0000256" key="5">
    <source>
        <dbReference type="ARBA" id="ARBA00022692"/>
    </source>
</evidence>
<dbReference type="InterPro" id="IPR002403">
    <property type="entry name" value="Cyt_P450_E_grp-IV"/>
</dbReference>
<dbReference type="STRING" id="94130.A0A2Z6R457"/>
<dbReference type="Proteomes" id="UP000247702">
    <property type="component" value="Unassembled WGS sequence"/>
</dbReference>
<dbReference type="PRINTS" id="PR00385">
    <property type="entry name" value="P450"/>
</dbReference>
<evidence type="ECO:0000256" key="7">
    <source>
        <dbReference type="ARBA" id="ARBA00022989"/>
    </source>
</evidence>
<feature type="binding site" description="axial binding residue" evidence="11">
    <location>
        <position position="437"/>
    </location>
    <ligand>
        <name>heme</name>
        <dbReference type="ChEBI" id="CHEBI:30413"/>
    </ligand>
    <ligandPart>
        <name>Fe</name>
        <dbReference type="ChEBI" id="CHEBI:18248"/>
    </ligandPart>
</feature>
<dbReference type="InterPro" id="IPR001128">
    <property type="entry name" value="Cyt_P450"/>
</dbReference>
<evidence type="ECO:0000256" key="9">
    <source>
        <dbReference type="ARBA" id="ARBA00023033"/>
    </source>
</evidence>
<dbReference type="AlphaFoldDB" id="A0A2Z6R457"/>
<evidence type="ECO:0000256" key="2">
    <source>
        <dbReference type="ARBA" id="ARBA00004370"/>
    </source>
</evidence>
<dbReference type="Gene3D" id="1.10.630.10">
    <property type="entry name" value="Cytochrome P450"/>
    <property type="match status" value="1"/>
</dbReference>
<protein>
    <submittedName>
        <fullName evidence="14">Cytochrome P450</fullName>
    </submittedName>
</protein>
<dbReference type="OrthoDB" id="1844152at2759"/>
<keyword evidence="12" id="KW-0560">Oxidoreductase</keyword>
<gene>
    <name evidence="14" type="ORF">RCL2_002253600</name>
    <name evidence="13" type="ORF">RclHR1_01400011</name>
</gene>
<dbReference type="Proteomes" id="UP000615446">
    <property type="component" value="Unassembled WGS sequence"/>
</dbReference>
<keyword evidence="9 12" id="KW-0503">Monooxygenase</keyword>
<keyword evidence="8 11" id="KW-0408">Iron</keyword>
<evidence type="ECO:0000256" key="1">
    <source>
        <dbReference type="ARBA" id="ARBA00001971"/>
    </source>
</evidence>
<evidence type="ECO:0000256" key="11">
    <source>
        <dbReference type="PIRSR" id="PIRSR602403-1"/>
    </source>
</evidence>
<name>A0A2Z6R457_9GLOM</name>
<dbReference type="PRINTS" id="PR00465">
    <property type="entry name" value="EP450IV"/>
</dbReference>
<accession>A0A2Z6R457</accession>
<sequence>MNLIIQLVSFGIIFYIASKLLRQNQKLELNEPPLVPYKYPIIGHTFDYFRDTENFLNKCTKEYGEIFSLYIFGKIETFVGGKLSPEVFKNDKDFNFDIAFKEKFPMERFMDRPDKYFAPLPRIIFTYLSQELQAYTERVQRTLTKAINELIGDGKVLQPPLKTFQLIIARPIAASLFGEELSEDKEVVHTIAYAASDFIPFLSIPPILDFIYPLLHKSLMVIVFKLFNNPFKVHREVIKRKISPVIEKRLNDMKRDKESYVPPIDILQKLIELIVDDNYKVDIDILTDYIVIAIFASSHSTSTFLTNALHEFGNHPEIRKELVEEQEQLYKAKIGPYYTSDQIGSLVKLDSFFKETLRLTTSIVLFEHKVLNSHFTFSSGHQVPKDRHVTTRLQEIHRDEESHGENPNEFNFLRHLGNPAPHVEKHYLPFSFGKHACPGRFFATSEIKTCLHLLFLKYNIKNVNDEITIPPVQGPFKRSSDVGIIFEKRKDVY</sequence>
<reference evidence="13 15" key="1">
    <citation type="submission" date="2017-11" db="EMBL/GenBank/DDBJ databases">
        <title>The genome of Rhizophagus clarus HR1 reveals common genetic basis of auxotrophy among arbuscular mycorrhizal fungi.</title>
        <authorList>
            <person name="Kobayashi Y."/>
        </authorList>
    </citation>
    <scope>NUCLEOTIDE SEQUENCE [LARGE SCALE GENOMIC DNA]</scope>
    <source>
        <strain evidence="13 15">HR1</strain>
    </source>
</reference>
<dbReference type="SUPFAM" id="SSF48264">
    <property type="entry name" value="Cytochrome P450"/>
    <property type="match status" value="1"/>
</dbReference>
<evidence type="ECO:0000256" key="10">
    <source>
        <dbReference type="ARBA" id="ARBA00023136"/>
    </source>
</evidence>
<keyword evidence="10" id="KW-0472">Membrane</keyword>
<evidence type="ECO:0000256" key="6">
    <source>
        <dbReference type="ARBA" id="ARBA00022723"/>
    </source>
</evidence>
<dbReference type="Pfam" id="PF00067">
    <property type="entry name" value="p450"/>
    <property type="match status" value="1"/>
</dbReference>
<keyword evidence="6 11" id="KW-0479">Metal-binding</keyword>